<evidence type="ECO:0000313" key="8">
    <source>
        <dbReference type="Proteomes" id="UP001501757"/>
    </source>
</evidence>
<evidence type="ECO:0000256" key="5">
    <source>
        <dbReference type="NCBIfam" id="TIGR02821"/>
    </source>
</evidence>
<evidence type="ECO:0000256" key="3">
    <source>
        <dbReference type="ARBA" id="ARBA00022801"/>
    </source>
</evidence>
<dbReference type="RefSeq" id="WP_343846873.1">
    <property type="nucleotide sequence ID" value="NZ_BAAAEI010000023.1"/>
</dbReference>
<keyword evidence="8" id="KW-1185">Reference proteome</keyword>
<proteinExistence type="inferred from homology"/>
<evidence type="ECO:0000256" key="6">
    <source>
        <dbReference type="RuleBase" id="RU363068"/>
    </source>
</evidence>
<dbReference type="Pfam" id="PF00756">
    <property type="entry name" value="Esterase"/>
    <property type="match status" value="1"/>
</dbReference>
<dbReference type="SUPFAM" id="SSF53474">
    <property type="entry name" value="alpha/beta-Hydrolases"/>
    <property type="match status" value="1"/>
</dbReference>
<dbReference type="InterPro" id="IPR014186">
    <property type="entry name" value="S-formylglutathione_hydrol"/>
</dbReference>
<dbReference type="InterPro" id="IPR000801">
    <property type="entry name" value="Esterase-like"/>
</dbReference>
<comment type="caution">
    <text evidence="7">The sequence shown here is derived from an EMBL/GenBank/DDBJ whole genome shotgun (WGS) entry which is preliminary data.</text>
</comment>
<keyword evidence="2 6" id="KW-0719">Serine esterase</keyword>
<evidence type="ECO:0000256" key="4">
    <source>
        <dbReference type="ARBA" id="ARBA00047590"/>
    </source>
</evidence>
<comment type="function">
    <text evidence="6">Serine hydrolase involved in the detoxification of formaldehyde.</text>
</comment>
<evidence type="ECO:0000256" key="2">
    <source>
        <dbReference type="ARBA" id="ARBA00022487"/>
    </source>
</evidence>
<gene>
    <name evidence="7" type="primary">fghA</name>
    <name evidence="7" type="ORF">GCM10009092_36300</name>
</gene>
<evidence type="ECO:0000256" key="1">
    <source>
        <dbReference type="ARBA" id="ARBA00005622"/>
    </source>
</evidence>
<dbReference type="Proteomes" id="UP001501757">
    <property type="component" value="Unassembled WGS sequence"/>
</dbReference>
<dbReference type="PANTHER" id="PTHR10061">
    <property type="entry name" value="S-FORMYLGLUTATHIONE HYDROLASE"/>
    <property type="match status" value="1"/>
</dbReference>
<dbReference type="PANTHER" id="PTHR10061:SF1">
    <property type="entry name" value="S-FORMYLGLUTATHIONE HYDROLASE YEIG"/>
    <property type="match status" value="1"/>
</dbReference>
<keyword evidence="3 6" id="KW-0378">Hydrolase</keyword>
<protein>
    <recommendedName>
        <fullName evidence="5 6">S-formylglutathione hydrolase</fullName>
        <ecNumber evidence="5 6">3.1.2.12</ecNumber>
    </recommendedName>
</protein>
<dbReference type="GO" id="GO:0016787">
    <property type="term" value="F:hydrolase activity"/>
    <property type="evidence" value="ECO:0007669"/>
    <property type="project" value="UniProtKB-KW"/>
</dbReference>
<dbReference type="Gene3D" id="3.40.50.1820">
    <property type="entry name" value="alpha/beta hydrolase"/>
    <property type="match status" value="1"/>
</dbReference>
<reference evidence="7 8" key="1">
    <citation type="journal article" date="2019" name="Int. J. Syst. Evol. Microbiol.">
        <title>The Global Catalogue of Microorganisms (GCM) 10K type strain sequencing project: providing services to taxonomists for standard genome sequencing and annotation.</title>
        <authorList>
            <consortium name="The Broad Institute Genomics Platform"/>
            <consortium name="The Broad Institute Genome Sequencing Center for Infectious Disease"/>
            <person name="Wu L."/>
            <person name="Ma J."/>
        </authorList>
    </citation>
    <scope>NUCLEOTIDE SEQUENCE [LARGE SCALE GENOMIC DNA]</scope>
    <source>
        <strain evidence="7 8">JCM 13378</strain>
    </source>
</reference>
<comment type="catalytic activity">
    <reaction evidence="4 6">
        <text>S-formylglutathione + H2O = formate + glutathione + H(+)</text>
        <dbReference type="Rhea" id="RHEA:14961"/>
        <dbReference type="ChEBI" id="CHEBI:15377"/>
        <dbReference type="ChEBI" id="CHEBI:15378"/>
        <dbReference type="ChEBI" id="CHEBI:15740"/>
        <dbReference type="ChEBI" id="CHEBI:57688"/>
        <dbReference type="ChEBI" id="CHEBI:57925"/>
        <dbReference type="EC" id="3.1.2.12"/>
    </reaction>
</comment>
<organism evidence="7 8">
    <name type="scientific">Bowmanella denitrificans</name>
    <dbReference type="NCBI Taxonomy" id="366582"/>
    <lineage>
        <taxon>Bacteria</taxon>
        <taxon>Pseudomonadati</taxon>
        <taxon>Pseudomonadota</taxon>
        <taxon>Gammaproteobacteria</taxon>
        <taxon>Alteromonadales</taxon>
        <taxon>Alteromonadaceae</taxon>
        <taxon>Bowmanella</taxon>
    </lineage>
</organism>
<evidence type="ECO:0000313" key="7">
    <source>
        <dbReference type="EMBL" id="GAA0368777.1"/>
    </source>
</evidence>
<dbReference type="EC" id="3.1.2.12" evidence="5 6"/>
<name>A0ABN0XNL1_9ALTE</name>
<dbReference type="InterPro" id="IPR029058">
    <property type="entry name" value="AB_hydrolase_fold"/>
</dbReference>
<accession>A0ABN0XNL1</accession>
<dbReference type="NCBIfam" id="TIGR02821">
    <property type="entry name" value="fghA_ester_D"/>
    <property type="match status" value="1"/>
</dbReference>
<sequence>MDNLKELSSVKTFGGWQKRFSHPSAVLDCDMQFSVFVPPQAEQGHPLPVLYWLSGLTCTDENFSTKAGAQRLAAELGIMLVMPDTSPRGEGVADAPDGAYDLGLGAGFYVNATQAPWQRHYQMYDYVSTELPALLNANFKLGKAAIAGHSMGGHGALILALRHPQRYTSVSAFAPIVNPMDCPWGQKALSAYLGEDRNQWQQYDACHLLASQSHFSLPMLVDQGLADNFLDTQKLSRPLQLVCQQQGIEAQFRYHQGYDHSYYFIASLIDDHLRFHAQHLSLTE</sequence>
<comment type="similarity">
    <text evidence="1 6">Belongs to the esterase D family.</text>
</comment>
<dbReference type="EMBL" id="BAAAEI010000023">
    <property type="protein sequence ID" value="GAA0368777.1"/>
    <property type="molecule type" value="Genomic_DNA"/>
</dbReference>